<dbReference type="OrthoDB" id="9783294at2"/>
<dbReference type="EMBL" id="FQUS01000004">
    <property type="protein sequence ID" value="SHE89361.1"/>
    <property type="molecule type" value="Genomic_DNA"/>
</dbReference>
<dbReference type="Gene3D" id="3.30.70.360">
    <property type="match status" value="1"/>
</dbReference>
<dbReference type="Pfam" id="PF07687">
    <property type="entry name" value="M20_dimer"/>
    <property type="match status" value="1"/>
</dbReference>
<feature type="domain" description="Peptidase M20 dimerisation" evidence="4">
    <location>
        <begin position="187"/>
        <end position="279"/>
    </location>
</feature>
<keyword evidence="5" id="KW-0121">Carboxypeptidase</keyword>
<dbReference type="GO" id="GO:0046872">
    <property type="term" value="F:metal ion binding"/>
    <property type="evidence" value="ECO:0007669"/>
    <property type="project" value="UniProtKB-KW"/>
</dbReference>
<evidence type="ECO:0000259" key="4">
    <source>
        <dbReference type="Pfam" id="PF07687"/>
    </source>
</evidence>
<dbReference type="PANTHER" id="PTHR43808:SF9">
    <property type="entry name" value="BLL0789 PROTEIN"/>
    <property type="match status" value="1"/>
</dbReference>
<dbReference type="Pfam" id="PF01546">
    <property type="entry name" value="Peptidase_M20"/>
    <property type="match status" value="1"/>
</dbReference>
<evidence type="ECO:0000256" key="1">
    <source>
        <dbReference type="ARBA" id="ARBA00022723"/>
    </source>
</evidence>
<proteinExistence type="predicted"/>
<dbReference type="CDD" id="cd03885">
    <property type="entry name" value="M20_CPDG2"/>
    <property type="match status" value="1"/>
</dbReference>
<evidence type="ECO:0000256" key="3">
    <source>
        <dbReference type="PIRSR" id="PIRSR037238-1"/>
    </source>
</evidence>
<dbReference type="STRING" id="1194090.SAMN05443144_10444"/>
<dbReference type="Gene3D" id="3.40.630.10">
    <property type="entry name" value="Zn peptidases"/>
    <property type="match status" value="1"/>
</dbReference>
<evidence type="ECO:0000313" key="6">
    <source>
        <dbReference type="Proteomes" id="UP000184041"/>
    </source>
</evidence>
<dbReference type="PIRSF" id="PIRSF037238">
    <property type="entry name" value="Carboxypeptidase_G2"/>
    <property type="match status" value="1"/>
</dbReference>
<dbReference type="SUPFAM" id="SSF53187">
    <property type="entry name" value="Zn-dependent exopeptidases"/>
    <property type="match status" value="1"/>
</dbReference>
<dbReference type="Proteomes" id="UP000184041">
    <property type="component" value="Unassembled WGS sequence"/>
</dbReference>
<protein>
    <submittedName>
        <fullName evidence="5">Glutamate carboxypeptidase</fullName>
    </submittedName>
</protein>
<dbReference type="InterPro" id="IPR017150">
    <property type="entry name" value="Pept_M20_glutamate_carboxypep"/>
</dbReference>
<keyword evidence="5" id="KW-0645">Protease</keyword>
<dbReference type="InterPro" id="IPR011650">
    <property type="entry name" value="Peptidase_M20_dimer"/>
</dbReference>
<keyword evidence="2" id="KW-0378">Hydrolase</keyword>
<dbReference type="RefSeq" id="WP_073060009.1">
    <property type="nucleotide sequence ID" value="NZ_FQUS01000004.1"/>
</dbReference>
<dbReference type="InterPro" id="IPR036264">
    <property type="entry name" value="Bact_exopeptidase_dim_dom"/>
</dbReference>
<keyword evidence="1" id="KW-0479">Metal-binding</keyword>
<feature type="active site" description="Proton acceptor" evidence="3">
    <location>
        <position position="151"/>
    </location>
</feature>
<dbReference type="AlphaFoldDB" id="A0A1M4X7D5"/>
<dbReference type="InterPro" id="IPR002933">
    <property type="entry name" value="Peptidase_M20"/>
</dbReference>
<keyword evidence="6" id="KW-1185">Reference proteome</keyword>
<accession>A0A1M4X7D5</accession>
<evidence type="ECO:0000256" key="2">
    <source>
        <dbReference type="ARBA" id="ARBA00022801"/>
    </source>
</evidence>
<dbReference type="PANTHER" id="PTHR43808">
    <property type="entry name" value="ACETYLORNITHINE DEACETYLASE"/>
    <property type="match status" value="1"/>
</dbReference>
<sequence>MTDLGRELHSFFRERKADFINLLQSLVEQETPSKEPASFTEILEIISHNFQKLDFNVEHTEGQQTAGQLLCKPEGFNSQVPTQLVLGHVDTVWNIGTLNDMPFSVDGNKVSGPGIFDMKAGICMMIFAMKAIRELGKIFEVQPVFLITTDEEIGSRESKNLIIEQAKQAERTFVLEPSLGTEGKIKTERKGIGQFEIIIKGKPSHAGLDPEKGVSAIVGLSNVVQQLVELNDPEKGISVNVGTIEGGERANVVAAKSKAVVDVRVPTTEDGNEIKNKIYNIDPRLNGIEITATGGIGRPPLEKNEANQKLWEITKSLGADLDLHLKEGKSGGGSDGNFTNLFSPTIDGLGAVGEGAHAYHEKIFLEETLKRAELLTLLLLYPSVEE</sequence>
<organism evidence="5 6">
    <name type="scientific">Fodinibius roseus</name>
    <dbReference type="NCBI Taxonomy" id="1194090"/>
    <lineage>
        <taxon>Bacteria</taxon>
        <taxon>Pseudomonadati</taxon>
        <taxon>Balneolota</taxon>
        <taxon>Balneolia</taxon>
        <taxon>Balneolales</taxon>
        <taxon>Balneolaceae</taxon>
        <taxon>Fodinibius</taxon>
    </lineage>
</organism>
<evidence type="ECO:0000313" key="5">
    <source>
        <dbReference type="EMBL" id="SHE89361.1"/>
    </source>
</evidence>
<reference evidence="5 6" key="1">
    <citation type="submission" date="2016-11" db="EMBL/GenBank/DDBJ databases">
        <authorList>
            <person name="Jaros S."/>
            <person name="Januszkiewicz K."/>
            <person name="Wedrychowicz H."/>
        </authorList>
    </citation>
    <scope>NUCLEOTIDE SEQUENCE [LARGE SCALE GENOMIC DNA]</scope>
    <source>
        <strain evidence="5 6">DSM 21986</strain>
    </source>
</reference>
<feature type="active site" evidence="3">
    <location>
        <position position="90"/>
    </location>
</feature>
<dbReference type="SUPFAM" id="SSF55031">
    <property type="entry name" value="Bacterial exopeptidase dimerisation domain"/>
    <property type="match status" value="1"/>
</dbReference>
<gene>
    <name evidence="5" type="ORF">SAMN05443144_10444</name>
</gene>
<name>A0A1M4X7D5_9BACT</name>
<dbReference type="InterPro" id="IPR050072">
    <property type="entry name" value="Peptidase_M20A"/>
</dbReference>
<dbReference type="GO" id="GO:0004180">
    <property type="term" value="F:carboxypeptidase activity"/>
    <property type="evidence" value="ECO:0007669"/>
    <property type="project" value="UniProtKB-KW"/>
</dbReference>